<feature type="domain" description="(S)-ureidoglycine aminohydrolase cupin" evidence="1">
    <location>
        <begin position="68"/>
        <end position="99"/>
    </location>
</feature>
<comment type="caution">
    <text evidence="2">The sequence shown here is derived from an EMBL/GenBank/DDBJ whole genome shotgun (WGS) entry which is preliminary data.</text>
</comment>
<dbReference type="RefSeq" id="WP_068345112.1">
    <property type="nucleotide sequence ID" value="NZ_LQBQ01000005.1"/>
</dbReference>
<evidence type="ECO:0000259" key="1">
    <source>
        <dbReference type="Pfam" id="PF05899"/>
    </source>
</evidence>
<gene>
    <name evidence="2" type="ORF">AVO45_18205</name>
</gene>
<dbReference type="AlphaFoldDB" id="A0A0X3U7Q4"/>
<sequence>MRFQKLFADTDGESRWTDIDVNLVERSFAPPAQKIEISEPEPVKRMMFLRLRAGWDEPIHPTPVRQRLVCLSGAVRVTASDGEAREIRKGDVWHMEDKTGKGHHTCVIGDEDFEAVIVQFE</sequence>
<keyword evidence="3" id="KW-1185">Reference proteome</keyword>
<dbReference type="STRING" id="1685379.AVO45_18205"/>
<dbReference type="Gene3D" id="2.60.120.10">
    <property type="entry name" value="Jelly Rolls"/>
    <property type="match status" value="1"/>
</dbReference>
<accession>A0A0X3U7Q4</accession>
<organism evidence="2 3">
    <name type="scientific">Ruegeria marisrubri</name>
    <dbReference type="NCBI Taxonomy" id="1685379"/>
    <lineage>
        <taxon>Bacteria</taxon>
        <taxon>Pseudomonadati</taxon>
        <taxon>Pseudomonadota</taxon>
        <taxon>Alphaproteobacteria</taxon>
        <taxon>Rhodobacterales</taxon>
        <taxon>Roseobacteraceae</taxon>
        <taxon>Ruegeria</taxon>
    </lineage>
</organism>
<dbReference type="InterPro" id="IPR014710">
    <property type="entry name" value="RmlC-like_jellyroll"/>
</dbReference>
<evidence type="ECO:0000313" key="2">
    <source>
        <dbReference type="EMBL" id="KUJ84113.1"/>
    </source>
</evidence>
<dbReference type="SUPFAM" id="SSF51182">
    <property type="entry name" value="RmlC-like cupins"/>
    <property type="match status" value="1"/>
</dbReference>
<evidence type="ECO:0000313" key="3">
    <source>
        <dbReference type="Proteomes" id="UP000053791"/>
    </source>
</evidence>
<dbReference type="EMBL" id="LQBQ01000005">
    <property type="protein sequence ID" value="KUJ84113.1"/>
    <property type="molecule type" value="Genomic_DNA"/>
</dbReference>
<dbReference type="InterPro" id="IPR008579">
    <property type="entry name" value="UGlyAH_Cupin_dom"/>
</dbReference>
<name>A0A0X3U7Q4_9RHOB</name>
<protein>
    <submittedName>
        <fullName evidence="2">Cupin</fullName>
    </submittedName>
</protein>
<dbReference type="Proteomes" id="UP000053791">
    <property type="component" value="Unassembled WGS sequence"/>
</dbReference>
<reference evidence="2 3" key="1">
    <citation type="submission" date="2015-12" db="EMBL/GenBank/DDBJ databases">
        <authorList>
            <person name="Shamseldin A."/>
            <person name="Moawad H."/>
            <person name="Abd El-Rahim W.M."/>
            <person name="Sadowsky M.J."/>
        </authorList>
    </citation>
    <scope>NUCLEOTIDE SEQUENCE [LARGE SCALE GENOMIC DNA]</scope>
    <source>
        <strain evidence="2 3">ZGT118</strain>
    </source>
</reference>
<dbReference type="OrthoDB" id="7509071at2"/>
<proteinExistence type="predicted"/>
<dbReference type="Pfam" id="PF05899">
    <property type="entry name" value="Cupin_3"/>
    <property type="match status" value="1"/>
</dbReference>
<dbReference type="InterPro" id="IPR011051">
    <property type="entry name" value="RmlC_Cupin_sf"/>
</dbReference>